<organism evidence="2 3">
    <name type="scientific">Purpureocillium lilacinum</name>
    <name type="common">Paecilomyces lilacinus</name>
    <dbReference type="NCBI Taxonomy" id="33203"/>
    <lineage>
        <taxon>Eukaryota</taxon>
        <taxon>Fungi</taxon>
        <taxon>Dikarya</taxon>
        <taxon>Ascomycota</taxon>
        <taxon>Pezizomycotina</taxon>
        <taxon>Sordariomycetes</taxon>
        <taxon>Hypocreomycetidae</taxon>
        <taxon>Hypocreales</taxon>
        <taxon>Ophiocordycipitaceae</taxon>
        <taxon>Purpureocillium</taxon>
    </lineage>
</organism>
<evidence type="ECO:0000313" key="2">
    <source>
        <dbReference type="EMBL" id="KAK4092811.1"/>
    </source>
</evidence>
<keyword evidence="3" id="KW-1185">Reference proteome</keyword>
<feature type="compositionally biased region" description="Polar residues" evidence="1">
    <location>
        <begin position="90"/>
        <end position="100"/>
    </location>
</feature>
<gene>
    <name evidence="2" type="ORF">Purlil1_2736</name>
</gene>
<comment type="caution">
    <text evidence="2">The sequence shown here is derived from an EMBL/GenBank/DDBJ whole genome shotgun (WGS) entry which is preliminary data.</text>
</comment>
<dbReference type="Proteomes" id="UP001287286">
    <property type="component" value="Unassembled WGS sequence"/>
</dbReference>
<evidence type="ECO:0008006" key="4">
    <source>
        <dbReference type="Google" id="ProtNLM"/>
    </source>
</evidence>
<accession>A0ABR0C9R1</accession>
<evidence type="ECO:0000313" key="3">
    <source>
        <dbReference type="Proteomes" id="UP001287286"/>
    </source>
</evidence>
<evidence type="ECO:0000256" key="1">
    <source>
        <dbReference type="SAM" id="MobiDB-lite"/>
    </source>
</evidence>
<feature type="region of interest" description="Disordered" evidence="1">
    <location>
        <begin position="86"/>
        <end position="109"/>
    </location>
</feature>
<proteinExistence type="predicted"/>
<feature type="compositionally biased region" description="Polar residues" evidence="1">
    <location>
        <begin position="13"/>
        <end position="22"/>
    </location>
</feature>
<feature type="region of interest" description="Disordered" evidence="1">
    <location>
        <begin position="1"/>
        <end position="24"/>
    </location>
</feature>
<reference evidence="2 3" key="1">
    <citation type="journal article" date="2024" name="Microbiol. Resour. Announc.">
        <title>Genome annotations for the ascomycete fungi Trichoderma harzianum, Trichoderma aggressivum, and Purpureocillium lilacinum.</title>
        <authorList>
            <person name="Beijen E.P.W."/>
            <person name="Ohm R.A."/>
        </authorList>
    </citation>
    <scope>NUCLEOTIDE SEQUENCE [LARGE SCALE GENOMIC DNA]</scope>
    <source>
        <strain evidence="2 3">CBS 150709</strain>
    </source>
</reference>
<name>A0ABR0C9R1_PURLI</name>
<sequence>MGSIVGETPPQQPRHTLASQNVRRAKHPFCRERALLLPRAEWADHPHKPPALNGCASTERTCWPSRGTGAMGHHDVCLAMPRSPARDTHTTLTSETSSARCGSGGARAMQRNTRSSFGITQLNSTAAWRRDECPSRIVWLAMPMPRRAIYWGGLWAHAGQETRRLWSKSSSELRSTTRVDCRRGGIPVLLLFNPAARDAGTSKGETFGSSARVLAAAPGDGQTDMYLFADHRCADRECAAANEALGLHDAAFARGVRQRNLVPDCGADRGKSQVYDDNRLLGHIGIAALFPHFPLVWSPQTSVRAVAAGIARSNGAGN</sequence>
<dbReference type="EMBL" id="JAWRVI010000007">
    <property type="protein sequence ID" value="KAK4092811.1"/>
    <property type="molecule type" value="Genomic_DNA"/>
</dbReference>
<protein>
    <recommendedName>
        <fullName evidence="4">DUF1643 domain-containing protein</fullName>
    </recommendedName>
</protein>